<feature type="coiled-coil region" evidence="1">
    <location>
        <begin position="17"/>
        <end position="92"/>
    </location>
</feature>
<name>A0A1B2DZE0_9BACL</name>
<reference evidence="4 5" key="2">
    <citation type="submission" date="2016-12" db="EMBL/GenBank/DDBJ databases">
        <title>Genome sequencing and description of Paenibacillus sp. nov. from high altitude lake in the Indian Trans- Himalayas.</title>
        <authorList>
            <person name="Kiran S."/>
            <person name="Swarnkar M.K."/>
            <person name="Rana A."/>
            <person name="Tewari R."/>
            <person name="Gulati A."/>
        </authorList>
    </citation>
    <scope>NUCLEOTIDE SEQUENCE [LARGE SCALE GENOMIC DNA]</scope>
    <source>
        <strain evidence="4 5">IHBB 9951</strain>
    </source>
</reference>
<feature type="compositionally biased region" description="Acidic residues" evidence="2">
    <location>
        <begin position="175"/>
        <end position="186"/>
    </location>
</feature>
<dbReference type="OrthoDB" id="2066200at2"/>
<feature type="compositionally biased region" description="Basic and acidic residues" evidence="2">
    <location>
        <begin position="187"/>
        <end position="207"/>
    </location>
</feature>
<gene>
    <name evidence="4" type="ORF">BBD40_25580</name>
    <name evidence="3" type="ORF">BBD41_11225</name>
</gene>
<reference evidence="3" key="1">
    <citation type="submission" date="2016-08" db="EMBL/GenBank/DDBJ databases">
        <title>Complete Genome Seqeunce of Paenibacillus sp. nov. IHBB 9852 from high altitute lake of Indian trans-Himalayas.</title>
        <authorList>
            <person name="Kiran S."/>
            <person name="Swarnkar M.K."/>
            <person name="Rana A."/>
            <person name="Tewari R."/>
            <person name="Gulati A."/>
        </authorList>
    </citation>
    <scope>NUCLEOTIDE SEQUENCE [LARGE SCALE GENOMIC DNA]</scope>
    <source>
        <strain evidence="3">IHBB 9852</strain>
    </source>
</reference>
<dbReference type="KEGG" id="pib:BBD41_11225"/>
<protein>
    <recommendedName>
        <fullName evidence="6">Zinc ribbon domain-containing protein</fullName>
    </recommendedName>
</protein>
<feature type="region of interest" description="Disordered" evidence="2">
    <location>
        <begin position="154"/>
        <end position="207"/>
    </location>
</feature>
<evidence type="ECO:0000313" key="5">
    <source>
        <dbReference type="Proteomes" id="UP000189059"/>
    </source>
</evidence>
<accession>A0A1B2DZE0</accession>
<dbReference type="AlphaFoldDB" id="A0A1B2DZE0"/>
<evidence type="ECO:0000313" key="3">
    <source>
        <dbReference type="EMBL" id="ANY73116.1"/>
    </source>
</evidence>
<dbReference type="Proteomes" id="UP000189059">
    <property type="component" value="Unassembled WGS sequence"/>
</dbReference>
<keyword evidence="5" id="KW-1185">Reference proteome</keyword>
<evidence type="ECO:0000256" key="2">
    <source>
        <dbReference type="SAM" id="MobiDB-lite"/>
    </source>
</evidence>
<proteinExistence type="predicted"/>
<organism evidence="3">
    <name type="scientific">Paenibacillus ihbetae</name>
    <dbReference type="NCBI Taxonomy" id="1870820"/>
    <lineage>
        <taxon>Bacteria</taxon>
        <taxon>Bacillati</taxon>
        <taxon>Bacillota</taxon>
        <taxon>Bacilli</taxon>
        <taxon>Bacillales</taxon>
        <taxon>Paenibacillaceae</taxon>
        <taxon>Paenibacillus</taxon>
    </lineage>
</organism>
<evidence type="ECO:0008006" key="6">
    <source>
        <dbReference type="Google" id="ProtNLM"/>
    </source>
</evidence>
<sequence>MNILQRLKDGANRATEKAQHVVEVNKLNSQIAEIEQQKNSYYLQMGKVFYEGYRMQDMSVAEKEMVELAKTCDGLQEKIEEIRNRIAVLKNERVCQCGRVVALDANFCPNCGRKLASIVPKEEEPIEKAVKDPELNKVRFDFEDEDEADAFAAAADERDHEPYTYRQGPEPFSPVDEELLEPEVDPEQLRLEQEEQEKERRHWEELERERERQLELDRRIRFWQENNQNQDYVSGEEPVRDTVKCQICSVDLPKGSKWCPRCGAEQI</sequence>
<dbReference type="EMBL" id="CP016809">
    <property type="protein sequence ID" value="ANY73116.1"/>
    <property type="molecule type" value="Genomic_DNA"/>
</dbReference>
<keyword evidence="1" id="KW-0175">Coiled coil</keyword>
<evidence type="ECO:0000313" key="4">
    <source>
        <dbReference type="EMBL" id="OOC59026.1"/>
    </source>
</evidence>
<dbReference type="RefSeq" id="WP_077569923.1">
    <property type="nucleotide sequence ID" value="NZ_CP016809.1"/>
</dbReference>
<evidence type="ECO:0000256" key="1">
    <source>
        <dbReference type="SAM" id="Coils"/>
    </source>
</evidence>
<dbReference type="EMBL" id="MRVI01000002">
    <property type="protein sequence ID" value="OOC59026.1"/>
    <property type="molecule type" value="Genomic_DNA"/>
</dbReference>